<reference evidence="3 4" key="2">
    <citation type="submission" date="2018-03" db="EMBL/GenBank/DDBJ databases">
        <title>The ancient ancestry and fast evolution of plastids.</title>
        <authorList>
            <person name="Moore K.R."/>
            <person name="Magnabosco C."/>
            <person name="Momper L."/>
            <person name="Gold D.A."/>
            <person name="Bosak T."/>
            <person name="Fournier G.P."/>
        </authorList>
    </citation>
    <scope>NUCLEOTIDE SEQUENCE [LARGE SCALE GENOMIC DNA]</scope>
    <source>
        <strain evidence="3 4">ULC007</strain>
    </source>
</reference>
<dbReference type="EMBL" id="PVWG01000007">
    <property type="protein sequence ID" value="PSB20161.1"/>
    <property type="molecule type" value="Genomic_DNA"/>
</dbReference>
<evidence type="ECO:0000313" key="4">
    <source>
        <dbReference type="Proteomes" id="UP000238634"/>
    </source>
</evidence>
<feature type="signal peptide" evidence="1">
    <location>
        <begin position="1"/>
        <end position="27"/>
    </location>
</feature>
<protein>
    <submittedName>
        <fullName evidence="3">PEP-CTERM sorting domain-containing protein</fullName>
    </submittedName>
</protein>
<dbReference type="InterPro" id="IPR013424">
    <property type="entry name" value="Ice-binding_C"/>
</dbReference>
<keyword evidence="4" id="KW-1185">Reference proteome</keyword>
<dbReference type="OrthoDB" id="480511at2"/>
<dbReference type="NCBIfam" id="TIGR02595">
    <property type="entry name" value="PEP_CTERM"/>
    <property type="match status" value="1"/>
</dbReference>
<keyword evidence="1" id="KW-0732">Signal</keyword>
<dbReference type="Proteomes" id="UP000238634">
    <property type="component" value="Unassembled WGS sequence"/>
</dbReference>
<reference evidence="3 4" key="1">
    <citation type="submission" date="2018-02" db="EMBL/GenBank/DDBJ databases">
        <authorList>
            <person name="Cohen D.B."/>
            <person name="Kent A.D."/>
        </authorList>
    </citation>
    <scope>NUCLEOTIDE SEQUENCE [LARGE SCALE GENOMIC DNA]</scope>
    <source>
        <strain evidence="3 4">ULC007</strain>
    </source>
</reference>
<sequence>MAKKLSRFAITSAIVTASAIMGTPAFAGTLSGATIGGTQPTDYLIYDANNTNTFEVAKTPANLAKVLGGNSTSPTGNVELAASSEKPGFNFTKNTSLTGTIGGKAITISSLTKDDWNSAYNGTTFGQSWFNQAMTQNGFGSLAGTSDGVQVFNIFKTYGGFERFSDPNISYLNQNDTTGEIQVGLAGHLNANSLITKSLDAYLAGLTGNSAATQQSKVKITGLKNQLGASTIQASEVFKYTYNGVTDYGYGFSATKSNLVEKSDGISHSGNYEIKIKGVAPPKHVPEPSTLMGLVGLGSLLAFKRRLLRKA</sequence>
<dbReference type="AlphaFoldDB" id="A0A2T1DIA1"/>
<evidence type="ECO:0000256" key="1">
    <source>
        <dbReference type="SAM" id="SignalP"/>
    </source>
</evidence>
<accession>A0A2T1DIA1</accession>
<evidence type="ECO:0000259" key="2">
    <source>
        <dbReference type="Pfam" id="PF07589"/>
    </source>
</evidence>
<name>A0A2T1DIA1_9CYAN</name>
<dbReference type="RefSeq" id="WP_073070753.1">
    <property type="nucleotide sequence ID" value="NZ_MPPI01000009.1"/>
</dbReference>
<feature type="chain" id="PRO_5015623457" evidence="1">
    <location>
        <begin position="28"/>
        <end position="311"/>
    </location>
</feature>
<proteinExistence type="predicted"/>
<comment type="caution">
    <text evidence="3">The sequence shown here is derived from an EMBL/GenBank/DDBJ whole genome shotgun (WGS) entry which is preliminary data.</text>
</comment>
<gene>
    <name evidence="3" type="ORF">C7B65_08915</name>
</gene>
<feature type="domain" description="Ice-binding protein C-terminal" evidence="2">
    <location>
        <begin position="285"/>
        <end position="309"/>
    </location>
</feature>
<dbReference type="NCBIfam" id="NF038130">
    <property type="entry name" value="PEP_NF038130"/>
    <property type="match status" value="1"/>
</dbReference>
<organism evidence="3 4">
    <name type="scientific">Phormidesmis priestleyi ULC007</name>
    <dbReference type="NCBI Taxonomy" id="1920490"/>
    <lineage>
        <taxon>Bacteria</taxon>
        <taxon>Bacillati</taxon>
        <taxon>Cyanobacteriota</taxon>
        <taxon>Cyanophyceae</taxon>
        <taxon>Leptolyngbyales</taxon>
        <taxon>Leptolyngbyaceae</taxon>
        <taxon>Phormidesmis</taxon>
    </lineage>
</organism>
<evidence type="ECO:0000313" key="3">
    <source>
        <dbReference type="EMBL" id="PSB20161.1"/>
    </source>
</evidence>
<dbReference type="Pfam" id="PF07589">
    <property type="entry name" value="PEP-CTERM"/>
    <property type="match status" value="1"/>
</dbReference>